<feature type="region of interest" description="Disordered" evidence="1">
    <location>
        <begin position="73"/>
        <end position="102"/>
    </location>
</feature>
<dbReference type="InterPro" id="IPR017438">
    <property type="entry name" value="ATP-NAD_kinase_N"/>
</dbReference>
<dbReference type="SUPFAM" id="SSF111331">
    <property type="entry name" value="NAD kinase/diacylglycerol kinase-like"/>
    <property type="match status" value="1"/>
</dbReference>
<dbReference type="InterPro" id="IPR050187">
    <property type="entry name" value="Lipid_Phosphate_FormReg"/>
</dbReference>
<dbReference type="Pfam" id="PF00781">
    <property type="entry name" value="DAGK_cat"/>
    <property type="match status" value="1"/>
</dbReference>
<protein>
    <recommendedName>
        <fullName evidence="2">DAGKc domain-containing protein</fullName>
    </recommendedName>
</protein>
<feature type="domain" description="DAGKc" evidence="2">
    <location>
        <begin position="130"/>
        <end position="281"/>
    </location>
</feature>
<gene>
    <name evidence="3" type="ORF">VTL71DRAFT_2957</name>
</gene>
<dbReference type="Gene3D" id="3.40.50.10330">
    <property type="entry name" value="Probable inorganic polyphosphate/atp-NAD kinase, domain 1"/>
    <property type="match status" value="1"/>
</dbReference>
<dbReference type="InterPro" id="IPR016064">
    <property type="entry name" value="NAD/diacylglycerol_kinase_sf"/>
</dbReference>
<evidence type="ECO:0000256" key="1">
    <source>
        <dbReference type="SAM" id="MobiDB-lite"/>
    </source>
</evidence>
<accession>A0ABR4C817</accession>
<organism evidence="3 4">
    <name type="scientific">Oculimacula yallundae</name>
    <dbReference type="NCBI Taxonomy" id="86028"/>
    <lineage>
        <taxon>Eukaryota</taxon>
        <taxon>Fungi</taxon>
        <taxon>Dikarya</taxon>
        <taxon>Ascomycota</taxon>
        <taxon>Pezizomycotina</taxon>
        <taxon>Leotiomycetes</taxon>
        <taxon>Helotiales</taxon>
        <taxon>Ploettnerulaceae</taxon>
        <taxon>Oculimacula</taxon>
    </lineage>
</organism>
<dbReference type="InterPro" id="IPR001206">
    <property type="entry name" value="Diacylglycerol_kinase_cat_dom"/>
</dbReference>
<evidence type="ECO:0000259" key="2">
    <source>
        <dbReference type="PROSITE" id="PS50146"/>
    </source>
</evidence>
<dbReference type="PANTHER" id="PTHR12358:SF108">
    <property type="entry name" value="DAGKC DOMAIN-CONTAINING PROTEIN"/>
    <property type="match status" value="1"/>
</dbReference>
<dbReference type="PANTHER" id="PTHR12358">
    <property type="entry name" value="SPHINGOSINE KINASE"/>
    <property type="match status" value="1"/>
</dbReference>
<feature type="compositionally biased region" description="Basic and acidic residues" evidence="1">
    <location>
        <begin position="73"/>
        <end position="92"/>
    </location>
</feature>
<comment type="caution">
    <text evidence="3">The sequence shown here is derived from an EMBL/GenBank/DDBJ whole genome shotgun (WGS) entry which is preliminary data.</text>
</comment>
<dbReference type="EMBL" id="JAZHXI010000012">
    <property type="protein sequence ID" value="KAL2065288.1"/>
    <property type="molecule type" value="Genomic_DNA"/>
</dbReference>
<proteinExistence type="predicted"/>
<dbReference type="Proteomes" id="UP001595075">
    <property type="component" value="Unassembled WGS sequence"/>
</dbReference>
<dbReference type="PROSITE" id="PS50146">
    <property type="entry name" value="DAGK"/>
    <property type="match status" value="1"/>
</dbReference>
<name>A0ABR4C817_9HELO</name>
<dbReference type="Gene3D" id="2.60.200.40">
    <property type="match status" value="1"/>
</dbReference>
<sequence>MTNTTIVPAQSTEALSITCNDAACANPEDEAPADFTYEDGVLKWDSAEIRDDDVITVINTLGGTAEYTIFSLEPEKTAEEKAAEEKSDGKGDGEEEEPERPFKLRTTNAMILPQKFLEKFQFQSLPPYLQAAKDVYVLISTLSGTGLSISFFEDILHPILRAISFEDSKYTVTRTKSSDSVKEFTQFHLIDGANEGKEQVVMVLSGDGGIVDTINALLQGNERSSSYVKPTFVQFPLGTGNALFHSLHKASPIPSIYIQALRTFLHGTPKALPIFKAKFSPGARLLSNEGETATPLPNDSIYGAVVASHGLHSTLVADSDTTEYRKHGAKRFGLVANDLLFPKDGSPHAYQTDVTLIQGSKETPLERKEHGYVLATLVSNLEKTFLISPESKPFEPALRVVHFGPLSGEETMGIMMAAYDNGRHLKNGNVGYEKVDGLRIGFRGEDGEEELEGRWRRCCIDGTIVRVEEGGWMDVRVLKEGEEAISVVAG</sequence>
<reference evidence="3 4" key="1">
    <citation type="journal article" date="2024" name="Commun. Biol.">
        <title>Comparative genomic analysis of thermophilic fungi reveals convergent evolutionary adaptations and gene losses.</title>
        <authorList>
            <person name="Steindorff A.S."/>
            <person name="Aguilar-Pontes M.V."/>
            <person name="Robinson A.J."/>
            <person name="Andreopoulos B."/>
            <person name="LaButti K."/>
            <person name="Kuo A."/>
            <person name="Mondo S."/>
            <person name="Riley R."/>
            <person name="Otillar R."/>
            <person name="Haridas S."/>
            <person name="Lipzen A."/>
            <person name="Grimwood J."/>
            <person name="Schmutz J."/>
            <person name="Clum A."/>
            <person name="Reid I.D."/>
            <person name="Moisan M.C."/>
            <person name="Butler G."/>
            <person name="Nguyen T.T.M."/>
            <person name="Dewar K."/>
            <person name="Conant G."/>
            <person name="Drula E."/>
            <person name="Henrissat B."/>
            <person name="Hansel C."/>
            <person name="Singer S."/>
            <person name="Hutchinson M.I."/>
            <person name="de Vries R.P."/>
            <person name="Natvig D.O."/>
            <person name="Powell A.J."/>
            <person name="Tsang A."/>
            <person name="Grigoriev I.V."/>
        </authorList>
    </citation>
    <scope>NUCLEOTIDE SEQUENCE [LARGE SCALE GENOMIC DNA]</scope>
    <source>
        <strain evidence="3 4">CBS 494.80</strain>
    </source>
</reference>
<evidence type="ECO:0000313" key="3">
    <source>
        <dbReference type="EMBL" id="KAL2065288.1"/>
    </source>
</evidence>
<evidence type="ECO:0000313" key="4">
    <source>
        <dbReference type="Proteomes" id="UP001595075"/>
    </source>
</evidence>
<keyword evidence="4" id="KW-1185">Reference proteome</keyword>